<evidence type="ECO:0000256" key="3">
    <source>
        <dbReference type="ARBA" id="ARBA00023163"/>
    </source>
</evidence>
<name>A0A538S7A2_UNCEI</name>
<dbReference type="PANTHER" id="PTHR46796">
    <property type="entry name" value="HTH-TYPE TRANSCRIPTIONAL ACTIVATOR RHAS-RELATED"/>
    <property type="match status" value="1"/>
</dbReference>
<dbReference type="Proteomes" id="UP000320184">
    <property type="component" value="Unassembled WGS sequence"/>
</dbReference>
<dbReference type="EMBL" id="VBOT01000193">
    <property type="protein sequence ID" value="TMQ47245.1"/>
    <property type="molecule type" value="Genomic_DNA"/>
</dbReference>
<dbReference type="InterPro" id="IPR009057">
    <property type="entry name" value="Homeodomain-like_sf"/>
</dbReference>
<dbReference type="InterPro" id="IPR050204">
    <property type="entry name" value="AraC_XylS_family_regulators"/>
</dbReference>
<dbReference type="SUPFAM" id="SSF46689">
    <property type="entry name" value="Homeodomain-like"/>
    <property type="match status" value="2"/>
</dbReference>
<dbReference type="AlphaFoldDB" id="A0A538S7A2"/>
<dbReference type="Pfam" id="PF12833">
    <property type="entry name" value="HTH_18"/>
    <property type="match status" value="1"/>
</dbReference>
<evidence type="ECO:0000313" key="5">
    <source>
        <dbReference type="EMBL" id="TMQ47245.1"/>
    </source>
</evidence>
<keyword evidence="1" id="KW-0805">Transcription regulation</keyword>
<evidence type="ECO:0000259" key="4">
    <source>
        <dbReference type="PROSITE" id="PS01124"/>
    </source>
</evidence>
<comment type="caution">
    <text evidence="5">The sequence shown here is derived from an EMBL/GenBank/DDBJ whole genome shotgun (WGS) entry which is preliminary data.</text>
</comment>
<organism evidence="5 6">
    <name type="scientific">Eiseniibacteriota bacterium</name>
    <dbReference type="NCBI Taxonomy" id="2212470"/>
    <lineage>
        <taxon>Bacteria</taxon>
        <taxon>Candidatus Eiseniibacteriota</taxon>
    </lineage>
</organism>
<dbReference type="PROSITE" id="PS00041">
    <property type="entry name" value="HTH_ARAC_FAMILY_1"/>
    <property type="match status" value="1"/>
</dbReference>
<dbReference type="GO" id="GO:0003700">
    <property type="term" value="F:DNA-binding transcription factor activity"/>
    <property type="evidence" value="ECO:0007669"/>
    <property type="project" value="InterPro"/>
</dbReference>
<dbReference type="InterPro" id="IPR018062">
    <property type="entry name" value="HTH_AraC-typ_CS"/>
</dbReference>
<keyword evidence="2" id="KW-0238">DNA-binding</keyword>
<dbReference type="GO" id="GO:0043565">
    <property type="term" value="F:sequence-specific DNA binding"/>
    <property type="evidence" value="ECO:0007669"/>
    <property type="project" value="InterPro"/>
</dbReference>
<keyword evidence="3" id="KW-0804">Transcription</keyword>
<dbReference type="InterPro" id="IPR020449">
    <property type="entry name" value="Tscrpt_reg_AraC-type_HTH"/>
</dbReference>
<sequence>MPTIRSPTSPSRASCTLFSPRRTTRAPLRAGAHRAGSLQAREFIRAHFRSGFDHEALARVAGVHATHLARAFHAHMGCTVTGYIHRLRIEWARDRVERSDVPLADVALDAGFADQAHFTRVFRRETGSTPSAYRRRSRRRPP</sequence>
<evidence type="ECO:0000256" key="1">
    <source>
        <dbReference type="ARBA" id="ARBA00023015"/>
    </source>
</evidence>
<dbReference type="InterPro" id="IPR018060">
    <property type="entry name" value="HTH_AraC"/>
</dbReference>
<dbReference type="PRINTS" id="PR00032">
    <property type="entry name" value="HTHARAC"/>
</dbReference>
<proteinExistence type="predicted"/>
<protein>
    <submittedName>
        <fullName evidence="5">Helix-turn-helix transcriptional regulator</fullName>
    </submittedName>
</protein>
<reference evidence="5 6" key="1">
    <citation type="journal article" date="2019" name="Nat. Microbiol.">
        <title>Mediterranean grassland soil C-N compound turnover is dependent on rainfall and depth, and is mediated by genomically divergent microorganisms.</title>
        <authorList>
            <person name="Diamond S."/>
            <person name="Andeer P.F."/>
            <person name="Li Z."/>
            <person name="Crits-Christoph A."/>
            <person name="Burstein D."/>
            <person name="Anantharaman K."/>
            <person name="Lane K.R."/>
            <person name="Thomas B.C."/>
            <person name="Pan C."/>
            <person name="Northen T.R."/>
            <person name="Banfield J.F."/>
        </authorList>
    </citation>
    <scope>NUCLEOTIDE SEQUENCE [LARGE SCALE GENOMIC DNA]</scope>
    <source>
        <strain evidence="5">WS_3</strain>
    </source>
</reference>
<gene>
    <name evidence="5" type="ORF">E6K73_13965</name>
</gene>
<dbReference type="PROSITE" id="PS01124">
    <property type="entry name" value="HTH_ARAC_FAMILY_2"/>
    <property type="match status" value="1"/>
</dbReference>
<accession>A0A538S7A2</accession>
<evidence type="ECO:0000256" key="2">
    <source>
        <dbReference type="ARBA" id="ARBA00023125"/>
    </source>
</evidence>
<evidence type="ECO:0000313" key="6">
    <source>
        <dbReference type="Proteomes" id="UP000320184"/>
    </source>
</evidence>
<dbReference type="SMART" id="SM00342">
    <property type="entry name" value="HTH_ARAC"/>
    <property type="match status" value="1"/>
</dbReference>
<dbReference type="Gene3D" id="1.10.10.60">
    <property type="entry name" value="Homeodomain-like"/>
    <property type="match status" value="1"/>
</dbReference>
<feature type="domain" description="HTH araC/xylS-type" evidence="4">
    <location>
        <begin position="38"/>
        <end position="136"/>
    </location>
</feature>